<accession>A0A382YCD8</accession>
<dbReference type="AlphaFoldDB" id="A0A382YCD8"/>
<sequence>MYGGPDFVSLLLVHTEGDCRSG</sequence>
<name>A0A382YCD8_9ZZZZ</name>
<proteinExistence type="predicted"/>
<evidence type="ECO:0000313" key="1">
    <source>
        <dbReference type="EMBL" id="SVD80760.1"/>
    </source>
</evidence>
<dbReference type="EMBL" id="UINC01174570">
    <property type="protein sequence ID" value="SVD80760.1"/>
    <property type="molecule type" value="Genomic_DNA"/>
</dbReference>
<organism evidence="1">
    <name type="scientific">marine metagenome</name>
    <dbReference type="NCBI Taxonomy" id="408172"/>
    <lineage>
        <taxon>unclassified sequences</taxon>
        <taxon>metagenomes</taxon>
        <taxon>ecological metagenomes</taxon>
    </lineage>
</organism>
<feature type="non-terminal residue" evidence="1">
    <location>
        <position position="22"/>
    </location>
</feature>
<reference evidence="1" key="1">
    <citation type="submission" date="2018-05" db="EMBL/GenBank/DDBJ databases">
        <authorList>
            <person name="Lanie J.A."/>
            <person name="Ng W.-L."/>
            <person name="Kazmierczak K.M."/>
            <person name="Andrzejewski T.M."/>
            <person name="Davidsen T.M."/>
            <person name="Wayne K.J."/>
            <person name="Tettelin H."/>
            <person name="Glass J.I."/>
            <person name="Rusch D."/>
            <person name="Podicherti R."/>
            <person name="Tsui H.-C.T."/>
            <person name="Winkler M.E."/>
        </authorList>
    </citation>
    <scope>NUCLEOTIDE SEQUENCE</scope>
</reference>
<gene>
    <name evidence="1" type="ORF">METZ01_LOCUS433614</name>
</gene>
<protein>
    <submittedName>
        <fullName evidence="1">Uncharacterized protein</fullName>
    </submittedName>
</protein>